<name>A0A6J5LUN0_9CAUD</name>
<sequence>MAGDWIKLQKDTPDKPEVLAIASRMNLDPDAVVGKLVRIWSWFDTHTIDGNANSVTFSLLDRLAGITGFAEQMTFVGWLDQKGHVLTLPNFEYHNGETAKKRALGKNRQDKHRNNEESNANSNASSVTKTSPEKRREEKSIEIQREKATSVACPSDVSQQIWGDWVALRKSKKAPITQTVLNGAIAEAKILGWPLEKFLAEWCSRGSQGLKAEWIVKANPADRVRLTVAPSNEPDPALIKIIEDAKKAAPIPESFRLFAKQVRKA</sequence>
<feature type="compositionally biased region" description="Basic residues" evidence="1">
    <location>
        <begin position="101"/>
        <end position="111"/>
    </location>
</feature>
<organism evidence="2">
    <name type="scientific">uncultured Caudovirales phage</name>
    <dbReference type="NCBI Taxonomy" id="2100421"/>
    <lineage>
        <taxon>Viruses</taxon>
        <taxon>Duplodnaviria</taxon>
        <taxon>Heunggongvirae</taxon>
        <taxon>Uroviricota</taxon>
        <taxon>Caudoviricetes</taxon>
        <taxon>Peduoviridae</taxon>
        <taxon>Maltschvirus</taxon>
        <taxon>Maltschvirus maltsch</taxon>
    </lineage>
</organism>
<protein>
    <submittedName>
        <fullName evidence="2">Uncharacterized protein</fullName>
    </submittedName>
</protein>
<reference evidence="2" key="1">
    <citation type="submission" date="2020-04" db="EMBL/GenBank/DDBJ databases">
        <authorList>
            <person name="Chiriac C."/>
            <person name="Salcher M."/>
            <person name="Ghai R."/>
            <person name="Kavagutti S V."/>
        </authorList>
    </citation>
    <scope>NUCLEOTIDE SEQUENCE</scope>
</reference>
<gene>
    <name evidence="2" type="ORF">UFOVP307_38</name>
</gene>
<accession>A0A6J5LUN0</accession>
<dbReference type="EMBL" id="LR796323">
    <property type="protein sequence ID" value="CAB4136757.1"/>
    <property type="molecule type" value="Genomic_DNA"/>
</dbReference>
<proteinExistence type="predicted"/>
<feature type="region of interest" description="Disordered" evidence="1">
    <location>
        <begin position="98"/>
        <end position="147"/>
    </location>
</feature>
<feature type="compositionally biased region" description="Low complexity" evidence="1">
    <location>
        <begin position="117"/>
        <end position="126"/>
    </location>
</feature>
<evidence type="ECO:0000256" key="1">
    <source>
        <dbReference type="SAM" id="MobiDB-lite"/>
    </source>
</evidence>
<feature type="compositionally biased region" description="Basic and acidic residues" evidence="1">
    <location>
        <begin position="131"/>
        <end position="147"/>
    </location>
</feature>
<evidence type="ECO:0000313" key="2">
    <source>
        <dbReference type="EMBL" id="CAB4136757.1"/>
    </source>
</evidence>